<gene>
    <name evidence="1" type="ORF">RPERSI_LOCUS27663</name>
</gene>
<sequence length="94" mass="10886">KSDLKDAIDQKPEESYWHCQLGALLYKQNDYNTSLKELDSAISLFQSSKGKSHSQKSKYQRTLMSETYHYRGLLYKAIGNLPMSNSDFKEESEL</sequence>
<organism evidence="1 2">
    <name type="scientific">Racocetra persica</name>
    <dbReference type="NCBI Taxonomy" id="160502"/>
    <lineage>
        <taxon>Eukaryota</taxon>
        <taxon>Fungi</taxon>
        <taxon>Fungi incertae sedis</taxon>
        <taxon>Mucoromycota</taxon>
        <taxon>Glomeromycotina</taxon>
        <taxon>Glomeromycetes</taxon>
        <taxon>Diversisporales</taxon>
        <taxon>Gigasporaceae</taxon>
        <taxon>Racocetra</taxon>
    </lineage>
</organism>
<dbReference type="Proteomes" id="UP000789920">
    <property type="component" value="Unassembled WGS sequence"/>
</dbReference>
<evidence type="ECO:0000313" key="2">
    <source>
        <dbReference type="Proteomes" id="UP000789920"/>
    </source>
</evidence>
<protein>
    <submittedName>
        <fullName evidence="1">30730_t:CDS:1</fullName>
    </submittedName>
</protein>
<comment type="caution">
    <text evidence="1">The sequence shown here is derived from an EMBL/GenBank/DDBJ whole genome shotgun (WGS) entry which is preliminary data.</text>
</comment>
<evidence type="ECO:0000313" key="1">
    <source>
        <dbReference type="EMBL" id="CAG8830018.1"/>
    </source>
</evidence>
<feature type="non-terminal residue" evidence="1">
    <location>
        <position position="1"/>
    </location>
</feature>
<feature type="non-terminal residue" evidence="1">
    <location>
        <position position="94"/>
    </location>
</feature>
<accession>A0ACA9S8Y4</accession>
<name>A0ACA9S8Y4_9GLOM</name>
<dbReference type="EMBL" id="CAJVQC010098349">
    <property type="protein sequence ID" value="CAG8830018.1"/>
    <property type="molecule type" value="Genomic_DNA"/>
</dbReference>
<reference evidence="1" key="1">
    <citation type="submission" date="2021-06" db="EMBL/GenBank/DDBJ databases">
        <authorList>
            <person name="Kallberg Y."/>
            <person name="Tangrot J."/>
            <person name="Rosling A."/>
        </authorList>
    </citation>
    <scope>NUCLEOTIDE SEQUENCE</scope>
    <source>
        <strain evidence="1">MA461A</strain>
    </source>
</reference>
<keyword evidence="2" id="KW-1185">Reference proteome</keyword>
<proteinExistence type="predicted"/>